<evidence type="ECO:0000256" key="1">
    <source>
        <dbReference type="ARBA" id="ARBA00004370"/>
    </source>
</evidence>
<gene>
    <name evidence="7" type="ORF">IMCC3135_12210</name>
</gene>
<comment type="subcellular location">
    <subcellularLocation>
        <location evidence="1">Membrane</location>
    </subcellularLocation>
</comment>
<name>A0A2Z2NUT2_9GAMM</name>
<evidence type="ECO:0000259" key="6">
    <source>
        <dbReference type="PROSITE" id="PS51123"/>
    </source>
</evidence>
<dbReference type="EMBL" id="CP018632">
    <property type="protein sequence ID" value="ASJ72530.1"/>
    <property type="molecule type" value="Genomic_DNA"/>
</dbReference>
<organism evidence="7 8">
    <name type="scientific">Granulosicoccus antarcticus IMCC3135</name>
    <dbReference type="NCBI Taxonomy" id="1192854"/>
    <lineage>
        <taxon>Bacteria</taxon>
        <taxon>Pseudomonadati</taxon>
        <taxon>Pseudomonadota</taxon>
        <taxon>Gammaproteobacteria</taxon>
        <taxon>Chromatiales</taxon>
        <taxon>Granulosicoccaceae</taxon>
        <taxon>Granulosicoccus</taxon>
    </lineage>
</organism>
<evidence type="ECO:0000256" key="2">
    <source>
        <dbReference type="ARBA" id="ARBA00023136"/>
    </source>
</evidence>
<dbReference type="Proteomes" id="UP000250079">
    <property type="component" value="Chromosome"/>
</dbReference>
<feature type="coiled-coil region" evidence="4">
    <location>
        <begin position="331"/>
        <end position="389"/>
    </location>
</feature>
<dbReference type="GO" id="GO:0016020">
    <property type="term" value="C:membrane"/>
    <property type="evidence" value="ECO:0007669"/>
    <property type="project" value="UniProtKB-SubCell"/>
</dbReference>
<feature type="coiled-coil region" evidence="4">
    <location>
        <begin position="257"/>
        <end position="291"/>
    </location>
</feature>
<reference evidence="7 8" key="1">
    <citation type="submission" date="2016-12" db="EMBL/GenBank/DDBJ databases">
        <authorList>
            <person name="Song W.-J."/>
            <person name="Kurnit D.M."/>
        </authorList>
    </citation>
    <scope>NUCLEOTIDE SEQUENCE [LARGE SCALE GENOMIC DNA]</scope>
    <source>
        <strain evidence="7 8">IMCC3135</strain>
    </source>
</reference>
<evidence type="ECO:0000313" key="7">
    <source>
        <dbReference type="EMBL" id="ASJ72530.1"/>
    </source>
</evidence>
<dbReference type="InterPro" id="IPR006664">
    <property type="entry name" value="OMP_bac"/>
</dbReference>
<dbReference type="Gene3D" id="3.30.1330.60">
    <property type="entry name" value="OmpA-like domain"/>
    <property type="match status" value="1"/>
</dbReference>
<dbReference type="InterPro" id="IPR036737">
    <property type="entry name" value="OmpA-like_sf"/>
</dbReference>
<dbReference type="SUPFAM" id="SSF103088">
    <property type="entry name" value="OmpA-like"/>
    <property type="match status" value="1"/>
</dbReference>
<keyword evidence="8" id="KW-1185">Reference proteome</keyword>
<keyword evidence="4" id="KW-0175">Coiled coil</keyword>
<protein>
    <recommendedName>
        <fullName evidence="6">OmpA-like domain-containing protein</fullName>
    </recommendedName>
</protein>
<evidence type="ECO:0000256" key="5">
    <source>
        <dbReference type="SAM" id="MobiDB-lite"/>
    </source>
</evidence>
<dbReference type="RefSeq" id="WP_088917832.1">
    <property type="nucleotide sequence ID" value="NZ_CP018632.1"/>
</dbReference>
<proteinExistence type="predicted"/>
<keyword evidence="2 3" id="KW-0472">Membrane</keyword>
<accession>A0A2Z2NUT2</accession>
<dbReference type="InterPro" id="IPR006665">
    <property type="entry name" value="OmpA-like"/>
</dbReference>
<dbReference type="PROSITE" id="PS51123">
    <property type="entry name" value="OMPA_2"/>
    <property type="match status" value="1"/>
</dbReference>
<dbReference type="AlphaFoldDB" id="A0A2Z2NUT2"/>
<dbReference type="KEGG" id="gai:IMCC3135_12210"/>
<evidence type="ECO:0000313" key="8">
    <source>
        <dbReference type="Proteomes" id="UP000250079"/>
    </source>
</evidence>
<evidence type="ECO:0000256" key="4">
    <source>
        <dbReference type="SAM" id="Coils"/>
    </source>
</evidence>
<feature type="region of interest" description="Disordered" evidence="5">
    <location>
        <begin position="80"/>
        <end position="116"/>
    </location>
</feature>
<dbReference type="CDD" id="cd07185">
    <property type="entry name" value="OmpA_C-like"/>
    <property type="match status" value="1"/>
</dbReference>
<evidence type="ECO:0000256" key="3">
    <source>
        <dbReference type="PROSITE-ProRule" id="PRU00473"/>
    </source>
</evidence>
<feature type="domain" description="OmpA-like" evidence="6">
    <location>
        <begin position="420"/>
        <end position="536"/>
    </location>
</feature>
<dbReference type="PRINTS" id="PR01021">
    <property type="entry name" value="OMPADOMAIN"/>
</dbReference>
<dbReference type="OrthoDB" id="1149075at2"/>
<dbReference type="Pfam" id="PF00691">
    <property type="entry name" value="OmpA"/>
    <property type="match status" value="1"/>
</dbReference>
<sequence length="536" mass="57472">MKKLLILALLGLVLGAGIWKSQNPEGGLDDARLQAGNVIDRLKAGALTVRDTPTTSQTDSDQSLSALETRLAQIEESLVQRIPDTDTEAAPEPLPEPVSVSEPDAAQSDGTNSDNNELATSVQDALANAEANVVRINAIDSRLELLVRRLDEQGVEVRLGEVKNLVNSFGEMVTEQRRNNAILEIALGNKVEDATEQAEAIGLRLDTLAAGNATAAEGSSDAAQSNAAVNALSSTLDQRLKLLESRLSTANSDARKIDALNGQLDEAKTLITQLQQENAATQRRLTQVNGSLAKLETAGESVSIETVQAEIRDQLALLQSQFETSVVSDNAAALQELLNTTRTRVDELEARVESLPATSTEASNAQDFQTALESQVLALERRLQDISNTNPEIATSLSGAAQDADQPNSRGYVTQEDLRTGKEQAAVQYKIYFDRNSVDITDAAATVLDSFIAQEKNRTTGVSIFGFTDRLGSVTYNQQLALQRATNVRSYLVKNGFDYTKIKALSGLGEDAATAVLPDDAGDAQQRIVVLFAAQP</sequence>